<keyword evidence="2" id="KW-0472">Membrane</keyword>
<comment type="caution">
    <text evidence="3">The sequence shown here is derived from an EMBL/GenBank/DDBJ whole genome shotgun (WGS) entry which is preliminary data.</text>
</comment>
<keyword evidence="2" id="KW-1134">Transmembrane beta strand</keyword>
<dbReference type="GO" id="GO:0015562">
    <property type="term" value="F:efflux transmembrane transporter activity"/>
    <property type="evidence" value="ECO:0007669"/>
    <property type="project" value="InterPro"/>
</dbReference>
<dbReference type="SUPFAM" id="SSF56954">
    <property type="entry name" value="Outer membrane efflux proteins (OEP)"/>
    <property type="match status" value="1"/>
</dbReference>
<feature type="chain" id="PRO_5017854810" evidence="2">
    <location>
        <begin position="26"/>
        <end position="469"/>
    </location>
</feature>
<evidence type="ECO:0000256" key="2">
    <source>
        <dbReference type="RuleBase" id="RU362097"/>
    </source>
</evidence>
<evidence type="ECO:0000256" key="1">
    <source>
        <dbReference type="ARBA" id="ARBA00007613"/>
    </source>
</evidence>
<dbReference type="NCBIfam" id="TIGR01845">
    <property type="entry name" value="outer_NodT"/>
    <property type="match status" value="1"/>
</dbReference>
<dbReference type="Gene3D" id="1.20.1600.10">
    <property type="entry name" value="Outer membrane efflux proteins (OEP)"/>
    <property type="match status" value="1"/>
</dbReference>
<dbReference type="PANTHER" id="PTHR30203">
    <property type="entry name" value="OUTER MEMBRANE CATION EFFLUX PROTEIN"/>
    <property type="match status" value="1"/>
</dbReference>
<name>A0A3N0UY83_9PROT</name>
<keyword evidence="2" id="KW-0812">Transmembrane</keyword>
<dbReference type="GO" id="GO:0005886">
    <property type="term" value="C:plasma membrane"/>
    <property type="evidence" value="ECO:0007669"/>
    <property type="project" value="UniProtKB-SubCell"/>
</dbReference>
<accession>A0A3N0UY83</accession>
<feature type="signal peptide" evidence="2">
    <location>
        <begin position="1"/>
        <end position="25"/>
    </location>
</feature>
<dbReference type="Proteomes" id="UP000275137">
    <property type="component" value="Unassembled WGS sequence"/>
</dbReference>
<evidence type="ECO:0000313" key="4">
    <source>
        <dbReference type="Proteomes" id="UP000275137"/>
    </source>
</evidence>
<dbReference type="Gene3D" id="2.20.200.10">
    <property type="entry name" value="Outer membrane efflux proteins (OEP)"/>
    <property type="match status" value="1"/>
</dbReference>
<dbReference type="Pfam" id="PF02321">
    <property type="entry name" value="OEP"/>
    <property type="match status" value="2"/>
</dbReference>
<dbReference type="InterPro" id="IPR003423">
    <property type="entry name" value="OMP_efflux"/>
</dbReference>
<dbReference type="InterPro" id="IPR010131">
    <property type="entry name" value="MdtP/NodT-like"/>
</dbReference>
<comment type="similarity">
    <text evidence="1 2">Belongs to the outer membrane factor (OMF) (TC 1.B.17) family.</text>
</comment>
<dbReference type="RefSeq" id="WP_123237775.1">
    <property type="nucleotide sequence ID" value="NZ_RJVP01000005.1"/>
</dbReference>
<keyword evidence="4" id="KW-1185">Reference proteome</keyword>
<dbReference type="EMBL" id="RJVP01000005">
    <property type="protein sequence ID" value="ROH85455.1"/>
    <property type="molecule type" value="Genomic_DNA"/>
</dbReference>
<evidence type="ECO:0000313" key="3">
    <source>
        <dbReference type="EMBL" id="ROH85455.1"/>
    </source>
</evidence>
<comment type="subcellular location">
    <subcellularLocation>
        <location evidence="2">Cell membrane</location>
        <topology evidence="2">Lipid-anchor</topology>
    </subcellularLocation>
</comment>
<gene>
    <name evidence="3" type="ORF">ED236_09685</name>
</gene>
<sequence>MSPGFIIKKSTLLISLALLASCAMVGPDYQRPASELPANYTAPQQASDGAVLSPTWWTLYQDPQLNQLVEQALARNTDIRIALARVEEADAAMREVGAALFPAVNLTGGGTRSRVTEAGAFPVFSSNPRENYVISAGTSFELDFWGKLRRGKEAAKAQALSTRYARDTLRISLASMVASNYLQLRSLDTQIKVSQDSLRSREDSLGLTQRRQDGGVASALDVHQAQVAVSNLRAQIAEQSRLRSTIQNQLAVLTGILDLQLADADLDSLPVPPVPPAGLPSSLLEARPDVRQAEQNLVAANANIGVAKAALYPSVSLTASFGGESIELGDVLKSAARVWSTGLSFSLPIFNAGRLDARVDQAAARQKQMLVTYEQALNNAFREVNDALVTTRQTGEREAALKMSADAAGKALQIAEQRYKAGYSAYLEVLDAQRVHNDATLAYTQARQTRLVATVELFKALGGGWQPQP</sequence>
<reference evidence="3 4" key="1">
    <citation type="submission" date="2018-10" db="EMBL/GenBank/DDBJ databases">
        <authorList>
            <person name="Chen W.-M."/>
        </authorList>
    </citation>
    <scope>NUCLEOTIDE SEQUENCE [LARGE SCALE GENOMIC DNA]</scope>
    <source>
        <strain evidence="3 4">H-5</strain>
    </source>
</reference>
<dbReference type="PANTHER" id="PTHR30203:SF30">
    <property type="entry name" value="OUTER MEMBRANE PROTEIN-RELATED"/>
    <property type="match status" value="1"/>
</dbReference>
<dbReference type="AlphaFoldDB" id="A0A3N0UY83"/>
<keyword evidence="2" id="KW-0449">Lipoprotein</keyword>
<keyword evidence="2" id="KW-0732">Signal</keyword>
<organism evidence="3 4">
    <name type="scientific">Pseudomethylobacillus aquaticus</name>
    <dbReference type="NCBI Taxonomy" id="2676064"/>
    <lineage>
        <taxon>Bacteria</taxon>
        <taxon>Pseudomonadati</taxon>
        <taxon>Pseudomonadota</taxon>
        <taxon>Betaproteobacteria</taxon>
        <taxon>Nitrosomonadales</taxon>
        <taxon>Methylophilaceae</taxon>
        <taxon>Pseudomethylobacillus</taxon>
    </lineage>
</organism>
<keyword evidence="2" id="KW-0564">Palmitate</keyword>
<protein>
    <submittedName>
        <fullName evidence="3">Efflux transporter outer membrane subunit</fullName>
    </submittedName>
</protein>
<proteinExistence type="inferred from homology"/>